<evidence type="ECO:0000313" key="3">
    <source>
        <dbReference type="EMBL" id="GFY78347.1"/>
    </source>
</evidence>
<keyword evidence="1" id="KW-0175">Coiled coil</keyword>
<evidence type="ECO:0000256" key="1">
    <source>
        <dbReference type="SAM" id="Coils"/>
    </source>
</evidence>
<evidence type="ECO:0000313" key="4">
    <source>
        <dbReference type="Proteomes" id="UP000886998"/>
    </source>
</evidence>
<comment type="caution">
    <text evidence="3">The sequence shown here is derived from an EMBL/GenBank/DDBJ whole genome shotgun (WGS) entry which is preliminary data.</text>
</comment>
<dbReference type="InterPro" id="IPR049012">
    <property type="entry name" value="Mutator_transp_dom"/>
</dbReference>
<sequence>MLNSSLTSIENLRNNFANIKEEAIGLAKKWGITPEFMDFENPCSFPQNETAMRPGCSKDISHPNLNLPSAINLENECNLPENGMSTLINEGTVTTPNFSKNLNPSLDNATDEAQPYTVERIMLRKGKILPNKRVICDIGFVIHQARELEIHSYECKFGGALVFSHIQYSGLGATLLFKCSNFLCSKISRLHSDQEVECLNQLAVLGALSTGSGFSQEREKFSVMNITYMSKHVFASCERTTGTILDACVESNLADCINEEKRLSQSRQDIDTDGYYCLTAIVDGGWCKRSYGHGYNASSGVAVIIGMATQKIIFIGIRNKVCLICRAVETGRIPDKNHICYKNWNGSSTGMESNIIVEGVQFLETVHHIRCTRIVADGDSNIISSIQEKISYGGRVLKVECANHAVRRFGRALDKLQRDTKRFSGKKGIEARKVFKKICIE</sequence>
<keyword evidence="4" id="KW-1185">Reference proteome</keyword>
<feature type="domain" description="Mutator-like transposase" evidence="2">
    <location>
        <begin position="142"/>
        <end position="436"/>
    </location>
</feature>
<gene>
    <name evidence="3" type="primary">AVEN_6429_1</name>
    <name evidence="3" type="ORF">TNIN_243231</name>
</gene>
<dbReference type="Pfam" id="PF20700">
    <property type="entry name" value="Mutator"/>
    <property type="match status" value="1"/>
</dbReference>
<protein>
    <recommendedName>
        <fullName evidence="2">Mutator-like transposase domain-containing protein</fullName>
    </recommendedName>
</protein>
<dbReference type="Proteomes" id="UP000886998">
    <property type="component" value="Unassembled WGS sequence"/>
</dbReference>
<proteinExistence type="predicted"/>
<name>A0A8X6YXC1_9ARAC</name>
<evidence type="ECO:0000259" key="2">
    <source>
        <dbReference type="Pfam" id="PF20700"/>
    </source>
</evidence>
<dbReference type="OrthoDB" id="6421689at2759"/>
<reference evidence="3" key="1">
    <citation type="submission" date="2020-08" db="EMBL/GenBank/DDBJ databases">
        <title>Multicomponent nature underlies the extraordinary mechanical properties of spider dragline silk.</title>
        <authorList>
            <person name="Kono N."/>
            <person name="Nakamura H."/>
            <person name="Mori M."/>
            <person name="Yoshida Y."/>
            <person name="Ohtoshi R."/>
            <person name="Malay A.D."/>
            <person name="Moran D.A.P."/>
            <person name="Tomita M."/>
            <person name="Numata K."/>
            <person name="Arakawa K."/>
        </authorList>
    </citation>
    <scope>NUCLEOTIDE SEQUENCE</scope>
</reference>
<accession>A0A8X6YXC1</accession>
<dbReference type="AlphaFoldDB" id="A0A8X6YXC1"/>
<dbReference type="EMBL" id="BMAV01022943">
    <property type="protein sequence ID" value="GFY78347.1"/>
    <property type="molecule type" value="Genomic_DNA"/>
</dbReference>
<feature type="coiled-coil region" evidence="1">
    <location>
        <begin position="2"/>
        <end position="29"/>
    </location>
</feature>
<organism evidence="3 4">
    <name type="scientific">Trichonephila inaurata madagascariensis</name>
    <dbReference type="NCBI Taxonomy" id="2747483"/>
    <lineage>
        <taxon>Eukaryota</taxon>
        <taxon>Metazoa</taxon>
        <taxon>Ecdysozoa</taxon>
        <taxon>Arthropoda</taxon>
        <taxon>Chelicerata</taxon>
        <taxon>Arachnida</taxon>
        <taxon>Araneae</taxon>
        <taxon>Araneomorphae</taxon>
        <taxon>Entelegynae</taxon>
        <taxon>Araneoidea</taxon>
        <taxon>Nephilidae</taxon>
        <taxon>Trichonephila</taxon>
        <taxon>Trichonephila inaurata</taxon>
    </lineage>
</organism>